<dbReference type="SUPFAM" id="SSF101936">
    <property type="entry name" value="DNA-binding pseudobarrel domain"/>
    <property type="match status" value="1"/>
</dbReference>
<evidence type="ECO:0000256" key="5">
    <source>
        <dbReference type="ARBA" id="ARBA00023125"/>
    </source>
</evidence>
<dbReference type="PANTHER" id="PTHR31384:SF1">
    <property type="entry name" value="AUXIN RESPONSE FACTOR 9"/>
    <property type="match status" value="1"/>
</dbReference>
<dbReference type="FunFam" id="2.40.330.10:FF:000001">
    <property type="entry name" value="Auxin response factor"/>
    <property type="match status" value="1"/>
</dbReference>
<evidence type="ECO:0000313" key="13">
    <source>
        <dbReference type="EMBL" id="KAJ8464442.1"/>
    </source>
</evidence>
<dbReference type="InterPro" id="IPR044835">
    <property type="entry name" value="ARF_plant"/>
</dbReference>
<organism evidence="13 14">
    <name type="scientific">Ensete ventricosum</name>
    <name type="common">Abyssinian banana</name>
    <name type="synonym">Musa ensete</name>
    <dbReference type="NCBI Taxonomy" id="4639"/>
    <lineage>
        <taxon>Eukaryota</taxon>
        <taxon>Viridiplantae</taxon>
        <taxon>Streptophyta</taxon>
        <taxon>Embryophyta</taxon>
        <taxon>Tracheophyta</taxon>
        <taxon>Spermatophyta</taxon>
        <taxon>Magnoliopsida</taxon>
        <taxon>Liliopsida</taxon>
        <taxon>Zingiberales</taxon>
        <taxon>Musaceae</taxon>
        <taxon>Ensete</taxon>
    </lineage>
</organism>
<dbReference type="InterPro" id="IPR003340">
    <property type="entry name" value="B3_DNA-bd"/>
</dbReference>
<dbReference type="CDD" id="cd10017">
    <property type="entry name" value="B3_DNA"/>
    <property type="match status" value="1"/>
</dbReference>
<dbReference type="Proteomes" id="UP001222027">
    <property type="component" value="Unassembled WGS sequence"/>
</dbReference>
<gene>
    <name evidence="13" type="ORF">OPV22_026994</name>
</gene>
<comment type="caution">
    <text evidence="13">The sequence shown here is derived from an EMBL/GenBank/DDBJ whole genome shotgun (WGS) entry which is preliminary data.</text>
</comment>
<comment type="function">
    <text evidence="1 9">Auxin response factors (ARFs) are transcriptional factors that bind specifically to the DNA sequence 5'-TGTCTC-3' found in the auxin-responsive promoter elements (AuxREs).</text>
</comment>
<dbReference type="PROSITE" id="PS51745">
    <property type="entry name" value="PB1"/>
    <property type="match status" value="1"/>
</dbReference>
<evidence type="ECO:0000313" key="14">
    <source>
        <dbReference type="Proteomes" id="UP001222027"/>
    </source>
</evidence>
<protein>
    <recommendedName>
        <fullName evidence="9">Auxin response factor</fullName>
    </recommendedName>
</protein>
<dbReference type="InterPro" id="IPR053793">
    <property type="entry name" value="PB1-like"/>
</dbReference>
<dbReference type="InterPro" id="IPR010525">
    <property type="entry name" value="ARF_dom"/>
</dbReference>
<evidence type="ECO:0000259" key="11">
    <source>
        <dbReference type="PROSITE" id="PS50863"/>
    </source>
</evidence>
<dbReference type="PANTHER" id="PTHR31384">
    <property type="entry name" value="AUXIN RESPONSE FACTOR 4-RELATED"/>
    <property type="match status" value="1"/>
</dbReference>
<evidence type="ECO:0000256" key="1">
    <source>
        <dbReference type="ARBA" id="ARBA00003182"/>
    </source>
</evidence>
<keyword evidence="14" id="KW-1185">Reference proteome</keyword>
<dbReference type="Gene3D" id="3.10.20.90">
    <property type="entry name" value="Phosphatidylinositol 3-kinase Catalytic Subunit, Chain A, domain 1"/>
    <property type="match status" value="1"/>
</dbReference>
<dbReference type="GO" id="GO:0005634">
    <property type="term" value="C:nucleus"/>
    <property type="evidence" value="ECO:0007669"/>
    <property type="project" value="UniProtKB-SubCell"/>
</dbReference>
<evidence type="ECO:0000256" key="8">
    <source>
        <dbReference type="ARBA" id="ARBA00023294"/>
    </source>
</evidence>
<keyword evidence="5 9" id="KW-0238">DNA-binding</keyword>
<feature type="domain" description="TF-B3" evidence="11">
    <location>
        <begin position="125"/>
        <end position="227"/>
    </location>
</feature>
<evidence type="ECO:0000256" key="6">
    <source>
        <dbReference type="ARBA" id="ARBA00023163"/>
    </source>
</evidence>
<keyword evidence="8 9" id="KW-0927">Auxin signaling pathway</keyword>
<dbReference type="SUPFAM" id="SSF54277">
    <property type="entry name" value="CAD &amp; PB1 domains"/>
    <property type="match status" value="1"/>
</dbReference>
<comment type="similarity">
    <text evidence="3 9">Belongs to the ARF family.</text>
</comment>
<evidence type="ECO:0000256" key="7">
    <source>
        <dbReference type="ARBA" id="ARBA00023242"/>
    </source>
</evidence>
<dbReference type="FunFam" id="2.30.30.1040:FF:000001">
    <property type="entry name" value="Auxin response factor"/>
    <property type="match status" value="1"/>
</dbReference>
<proteinExistence type="inferred from homology"/>
<keyword evidence="6 9" id="KW-0804">Transcription</keyword>
<comment type="subunit">
    <text evidence="9">Homodimers and heterodimers.</text>
</comment>
<comment type="subcellular location">
    <subcellularLocation>
        <location evidence="2 9">Nucleus</location>
    </subcellularLocation>
</comment>
<dbReference type="GO" id="GO:0006355">
    <property type="term" value="P:regulation of DNA-templated transcription"/>
    <property type="evidence" value="ECO:0007669"/>
    <property type="project" value="InterPro"/>
</dbReference>
<feature type="compositionally biased region" description="Basic and acidic residues" evidence="10">
    <location>
        <begin position="565"/>
        <end position="575"/>
    </location>
</feature>
<dbReference type="Gene3D" id="2.40.330.10">
    <property type="entry name" value="DNA-binding pseudobarrel domain"/>
    <property type="match status" value="1"/>
</dbReference>
<dbReference type="EMBL" id="JAQQAF010000008">
    <property type="protein sequence ID" value="KAJ8464442.1"/>
    <property type="molecule type" value="Genomic_DNA"/>
</dbReference>
<accession>A0AAV8P4X7</accession>
<dbReference type="InterPro" id="IPR015300">
    <property type="entry name" value="DNA-bd_pseudobarrel_sf"/>
</dbReference>
<dbReference type="GO" id="GO:0003677">
    <property type="term" value="F:DNA binding"/>
    <property type="evidence" value="ECO:0007669"/>
    <property type="project" value="UniProtKB-KW"/>
</dbReference>
<keyword evidence="4 9" id="KW-0805">Transcription regulation</keyword>
<evidence type="ECO:0000259" key="12">
    <source>
        <dbReference type="PROSITE" id="PS51745"/>
    </source>
</evidence>
<dbReference type="Gene3D" id="2.30.30.1040">
    <property type="match status" value="1"/>
</dbReference>
<dbReference type="GO" id="GO:0009734">
    <property type="term" value="P:auxin-activated signaling pathway"/>
    <property type="evidence" value="ECO:0007669"/>
    <property type="project" value="UniProtKB-KW"/>
</dbReference>
<evidence type="ECO:0000256" key="2">
    <source>
        <dbReference type="ARBA" id="ARBA00004123"/>
    </source>
</evidence>
<dbReference type="Pfam" id="PF02309">
    <property type="entry name" value="AUX_IAA"/>
    <property type="match status" value="1"/>
</dbReference>
<feature type="domain" description="PB1" evidence="12">
    <location>
        <begin position="589"/>
        <end position="672"/>
    </location>
</feature>
<keyword evidence="7 9" id="KW-0539">Nucleus</keyword>
<feature type="region of interest" description="Disordered" evidence="10">
    <location>
        <begin position="547"/>
        <end position="575"/>
    </location>
</feature>
<dbReference type="Pfam" id="PF06507">
    <property type="entry name" value="ARF_AD"/>
    <property type="match status" value="1"/>
</dbReference>
<evidence type="ECO:0000256" key="3">
    <source>
        <dbReference type="ARBA" id="ARBA00007853"/>
    </source>
</evidence>
<dbReference type="PROSITE" id="PS50863">
    <property type="entry name" value="B3"/>
    <property type="match status" value="1"/>
</dbReference>
<evidence type="ECO:0000256" key="9">
    <source>
        <dbReference type="RuleBase" id="RU004561"/>
    </source>
</evidence>
<evidence type="ECO:0000256" key="4">
    <source>
        <dbReference type="ARBA" id="ARBA00023015"/>
    </source>
</evidence>
<reference evidence="13 14" key="1">
    <citation type="submission" date="2022-12" db="EMBL/GenBank/DDBJ databases">
        <title>Chromosome-scale assembly of the Ensete ventricosum genome.</title>
        <authorList>
            <person name="Dussert Y."/>
            <person name="Stocks J."/>
            <person name="Wendawek A."/>
            <person name="Woldeyes F."/>
            <person name="Nichols R.A."/>
            <person name="Borrell J.S."/>
        </authorList>
    </citation>
    <scope>NUCLEOTIDE SEQUENCE [LARGE SCALE GENOMIC DNA]</scope>
    <source>
        <strain evidence="14">cv. Maze</strain>
        <tissue evidence="13">Seeds</tissue>
    </source>
</reference>
<sequence length="706" mass="79414">MAYAAGAWAGGRSEGGGDMLYEELWRACAGPLVEVPRPRERVFYFPQGHMEQLEASTNQELDQHIPLFNLPSKILCRVVDVHLKADPETDEVFAQIILQPEPDQHEPTIPDPCLPEQPTPTVYSFCKILTASDTSTHGGFSVLRRHATECLPPLDLSQQIPTQELVAKDLHNFEWRFKHIFRGQPRRHLLTTGWSTFVTSKRLVAGDAFVFLRGECGELRVGVRRQARQQAMIPTSVISSQSMHLGVLATASHAVTTHTLFTVYYKPRTSQFIVHVNKYLEAVKHGFALGTRFKMRFEGEDVPEKRFSGTIVGIEDCSSQWAGSRWRSLKVQWDEAAGIDRPERVSPWEIEPFDATVLVTNVPQPAVVKCKRSRQPTDTADLSVLEPTATFWYSRTTDSHDLAAVINTEAENVEAQVTRPSMQKGCKENNILFCSNSHEAGLFDWLKEVQSPIRSSGSLLTGGLLNRFRETNEVTKFNSCPAYSSCMVKEQSVKLGSAVAELKKPGGGSTSYRLFGFDLFDHPRSRASTDMVTTHFSKVVDPIEHPANLSESVEDSDQKSGLSKASKEQKHSLQDSLKEIRSAPNCLSRSRTKVHMQGVAVGRAVDLTILEGYDELIRELEEMFEIQGELRDRNKWEVVFTDDEGDMMLVGDDPWPEFCNMVRKIFIYPAEELEPRSSCFLRAREVRDDYGNEANAFSNVVVIINL</sequence>
<dbReference type="SMART" id="SM01019">
    <property type="entry name" value="B3"/>
    <property type="match status" value="1"/>
</dbReference>
<dbReference type="FunFam" id="3.10.20.90:FF:000047">
    <property type="entry name" value="Auxin response factor"/>
    <property type="match status" value="1"/>
</dbReference>
<evidence type="ECO:0000256" key="10">
    <source>
        <dbReference type="SAM" id="MobiDB-lite"/>
    </source>
</evidence>
<dbReference type="AlphaFoldDB" id="A0AAV8P4X7"/>
<name>A0AAV8P4X7_ENSVE</name>
<dbReference type="Pfam" id="PF02362">
    <property type="entry name" value="B3"/>
    <property type="match status" value="1"/>
</dbReference>
<dbReference type="InterPro" id="IPR033389">
    <property type="entry name" value="AUX/IAA_dom"/>
</dbReference>